<sequence length="369" mass="40145">MHRQASEITASAETTRRISKFSGELVKVLQTIDRTPTSNWASLSNCLGQLIKCLESNVGLEGDRVPYPTLVCRVIFKCLDPKGVMGVHRKALEVVQCLIQRLGATALLQQTPLIFAGVLNLLPRCSLQVKCVLLNFVDIHILRVLPAGGIAVQLPGIIPALLTGLEEGGESEVYRLSMKLLRNVHDIMRSNVVVEDLASARRIEEAEEVPGDKCSLSKDVWCSGVTAMYRVMWLTLKNSPSLRGPVLQYLKLQQGEAAGHAPCSDVNEGSVPTSHVVENGGNCEFGFPESPSVFLGRDPCLVHSAIFITLQDPNERTRRFMLDLLIAAFPLGSTSLFTASEQSLLVSAVVPLFGIPERSASTRRACCGV</sequence>
<dbReference type="VEuPathDB" id="TriTrypDB:TcIL3000.11.16550"/>
<evidence type="ECO:0000313" key="5">
    <source>
        <dbReference type="EMBL" id="CCC96143.1"/>
    </source>
</evidence>
<dbReference type="SUPFAM" id="SSF48371">
    <property type="entry name" value="ARM repeat"/>
    <property type="match status" value="1"/>
</dbReference>
<evidence type="ECO:0000259" key="4">
    <source>
        <dbReference type="Pfam" id="PF04118"/>
    </source>
</evidence>
<name>G0V3C0_TRYCI</name>
<evidence type="ECO:0000256" key="3">
    <source>
        <dbReference type="ARBA" id="ARBA00046326"/>
    </source>
</evidence>
<dbReference type="InterPro" id="IPR016024">
    <property type="entry name" value="ARM-type_fold"/>
</dbReference>
<dbReference type="GO" id="GO:0005802">
    <property type="term" value="C:trans-Golgi network"/>
    <property type="evidence" value="ECO:0007669"/>
    <property type="project" value="TreeGrafter"/>
</dbReference>
<keyword evidence="1" id="KW-0813">Transport</keyword>
<dbReference type="InterPro" id="IPR040314">
    <property type="entry name" value="DOP1"/>
</dbReference>
<dbReference type="EMBL" id="HE575324">
    <property type="protein sequence ID" value="CCC96143.1"/>
    <property type="molecule type" value="Genomic_DNA"/>
</dbReference>
<gene>
    <name evidence="5" type="ORF">TCIL3000_11_16550</name>
</gene>
<dbReference type="AlphaFoldDB" id="G0V3C0"/>
<keyword evidence="2" id="KW-0653">Protein transport</keyword>
<dbReference type="GO" id="GO:0005768">
    <property type="term" value="C:endosome"/>
    <property type="evidence" value="ECO:0007669"/>
    <property type="project" value="TreeGrafter"/>
</dbReference>
<dbReference type="Pfam" id="PF04118">
    <property type="entry name" value="Dopey_N"/>
    <property type="match status" value="1"/>
</dbReference>
<evidence type="ECO:0000256" key="1">
    <source>
        <dbReference type="ARBA" id="ARBA00022448"/>
    </source>
</evidence>
<organism evidence="5">
    <name type="scientific">Trypanosoma congolense (strain IL3000)</name>
    <dbReference type="NCBI Taxonomy" id="1068625"/>
    <lineage>
        <taxon>Eukaryota</taxon>
        <taxon>Discoba</taxon>
        <taxon>Euglenozoa</taxon>
        <taxon>Kinetoplastea</taxon>
        <taxon>Metakinetoplastina</taxon>
        <taxon>Trypanosomatida</taxon>
        <taxon>Trypanosomatidae</taxon>
        <taxon>Trypanosoma</taxon>
        <taxon>Nannomonas</taxon>
    </lineage>
</organism>
<feature type="non-terminal residue" evidence="5">
    <location>
        <position position="369"/>
    </location>
</feature>
<comment type="similarity">
    <text evidence="3">Belongs to the DOP1 family.</text>
</comment>
<dbReference type="PANTHER" id="PTHR14042:SF24">
    <property type="entry name" value="PROTEIN DOPEY-1 HOMOLOG"/>
    <property type="match status" value="1"/>
</dbReference>
<dbReference type="GO" id="GO:0005829">
    <property type="term" value="C:cytosol"/>
    <property type="evidence" value="ECO:0007669"/>
    <property type="project" value="GOC"/>
</dbReference>
<dbReference type="PANTHER" id="PTHR14042">
    <property type="entry name" value="DOPEY-RELATED"/>
    <property type="match status" value="1"/>
</dbReference>
<dbReference type="GO" id="GO:0006895">
    <property type="term" value="P:Golgi to endosome transport"/>
    <property type="evidence" value="ECO:0007669"/>
    <property type="project" value="InterPro"/>
</dbReference>
<accession>G0V3C0</accession>
<reference evidence="5" key="1">
    <citation type="journal article" date="2012" name="Proc. Natl. Acad. Sci. U.S.A.">
        <title>Antigenic diversity is generated by distinct evolutionary mechanisms in African trypanosome species.</title>
        <authorList>
            <person name="Jackson A.P."/>
            <person name="Berry A."/>
            <person name="Aslett M."/>
            <person name="Allison H.C."/>
            <person name="Burton P."/>
            <person name="Vavrova-Anderson J."/>
            <person name="Brown R."/>
            <person name="Browne H."/>
            <person name="Corton N."/>
            <person name="Hauser H."/>
            <person name="Gamble J."/>
            <person name="Gilderthorp R."/>
            <person name="Marcello L."/>
            <person name="McQuillan J."/>
            <person name="Otto T.D."/>
            <person name="Quail M.A."/>
            <person name="Sanders M.J."/>
            <person name="van Tonder A."/>
            <person name="Ginger M.L."/>
            <person name="Field M.C."/>
            <person name="Barry J.D."/>
            <person name="Hertz-Fowler C."/>
            <person name="Berriman M."/>
        </authorList>
    </citation>
    <scope>NUCLEOTIDE SEQUENCE</scope>
    <source>
        <strain evidence="5">IL3000</strain>
    </source>
</reference>
<dbReference type="InterPro" id="IPR007249">
    <property type="entry name" value="DOP1_N"/>
</dbReference>
<dbReference type="GO" id="GO:0015031">
    <property type="term" value="P:protein transport"/>
    <property type="evidence" value="ECO:0007669"/>
    <property type="project" value="UniProtKB-KW"/>
</dbReference>
<feature type="domain" description="DOP1 N-terminal" evidence="4">
    <location>
        <begin position="18"/>
        <end position="359"/>
    </location>
</feature>
<evidence type="ECO:0000256" key="2">
    <source>
        <dbReference type="ARBA" id="ARBA00022927"/>
    </source>
</evidence>
<protein>
    <submittedName>
        <fullName evidence="5">Uncharacterized protein TCIL3000_11_16550</fullName>
    </submittedName>
</protein>
<proteinExistence type="inferred from homology"/>